<evidence type="ECO:0000313" key="2">
    <source>
        <dbReference type="Proteomes" id="UP001519325"/>
    </source>
</evidence>
<sequence>MTTTDASGGAPEPTEEEIISALRAAGWLLEQETETCLERQGFHTSLNAAFPDPDDLGKSREVDVMAYRELYRNDEIRLSIGIRCLAECKQSSMPYVLIGKPPSAYERERTKLEQLLRFDSVVTSKVKESDRVTRWKSEDAREFIGLNRIPEAPWKRDFVATQMTRLERKATWLADNRGIFDGLVYPLAKATQYFRKNYRPNRVFHDRATDWATVQFLYPMVVTSSPIYRVDASSEYAIDKAKWVPMIRQLKSGSLNGTYVIDVVTYSALEEYLEKYVLAFGAAVQEIAESDPELFVTSGHEPT</sequence>
<dbReference type="RefSeq" id="WP_245366233.1">
    <property type="nucleotide sequence ID" value="NZ_JAGGMR010000001.1"/>
</dbReference>
<evidence type="ECO:0000313" key="1">
    <source>
        <dbReference type="EMBL" id="MBP2193614.1"/>
    </source>
</evidence>
<keyword evidence="2" id="KW-1185">Reference proteome</keyword>
<protein>
    <submittedName>
        <fullName evidence="1">Uncharacterized protein</fullName>
    </submittedName>
</protein>
<proteinExistence type="predicted"/>
<name>A0ABS4QRD5_9NOCA</name>
<dbReference type="EMBL" id="JAGGMR010000001">
    <property type="protein sequence ID" value="MBP2193614.1"/>
    <property type="molecule type" value="Genomic_DNA"/>
</dbReference>
<reference evidence="1 2" key="1">
    <citation type="submission" date="2021-03" db="EMBL/GenBank/DDBJ databases">
        <title>Sequencing the genomes of 1000 actinobacteria strains.</title>
        <authorList>
            <person name="Klenk H.-P."/>
        </authorList>
    </citation>
    <scope>NUCLEOTIDE SEQUENCE [LARGE SCALE GENOMIC DNA]</scope>
    <source>
        <strain evidence="1 2">DSM 45516</strain>
    </source>
</reference>
<gene>
    <name evidence="1" type="ORF">BJ987_006515</name>
</gene>
<comment type="caution">
    <text evidence="1">The sequence shown here is derived from an EMBL/GenBank/DDBJ whole genome shotgun (WGS) entry which is preliminary data.</text>
</comment>
<organism evidence="1 2">
    <name type="scientific">Nocardia goodfellowii</name>
    <dbReference type="NCBI Taxonomy" id="882446"/>
    <lineage>
        <taxon>Bacteria</taxon>
        <taxon>Bacillati</taxon>
        <taxon>Actinomycetota</taxon>
        <taxon>Actinomycetes</taxon>
        <taxon>Mycobacteriales</taxon>
        <taxon>Nocardiaceae</taxon>
        <taxon>Nocardia</taxon>
    </lineage>
</organism>
<dbReference type="Proteomes" id="UP001519325">
    <property type="component" value="Unassembled WGS sequence"/>
</dbReference>
<accession>A0ABS4QRD5</accession>